<dbReference type="PANTHER" id="PTHR42643:SF24">
    <property type="entry name" value="IONOTROPIC RECEPTOR 60A"/>
    <property type="match status" value="1"/>
</dbReference>
<evidence type="ECO:0000256" key="9">
    <source>
        <dbReference type="SAM" id="Phobius"/>
    </source>
</evidence>
<dbReference type="GO" id="GO:0050906">
    <property type="term" value="P:detection of stimulus involved in sensory perception"/>
    <property type="evidence" value="ECO:0007669"/>
    <property type="project" value="UniProtKB-ARBA"/>
</dbReference>
<feature type="domain" description="Ionotropic glutamate receptor C-terminal" evidence="10">
    <location>
        <begin position="148"/>
        <end position="411"/>
    </location>
</feature>
<comment type="subcellular location">
    <subcellularLocation>
        <location evidence="1">Cell membrane</location>
        <topology evidence="1">Multi-pass membrane protein</topology>
    </subcellularLocation>
</comment>
<feature type="transmembrane region" description="Helical" evidence="9">
    <location>
        <begin position="215"/>
        <end position="236"/>
    </location>
</feature>
<keyword evidence="5 9" id="KW-1133">Transmembrane helix</keyword>
<dbReference type="Gene3D" id="1.10.287.70">
    <property type="match status" value="1"/>
</dbReference>
<comment type="similarity">
    <text evidence="2">Belongs to the glutamate-gated ion channel (TC 1.A.10.1) family.</text>
</comment>
<dbReference type="InterPro" id="IPR052192">
    <property type="entry name" value="Insect_Ionotropic_Sensory_Rcpt"/>
</dbReference>
<keyword evidence="3" id="KW-1003">Cell membrane</keyword>
<name>A0A7R9F496_9NEOP</name>
<evidence type="ECO:0000256" key="6">
    <source>
        <dbReference type="ARBA" id="ARBA00023136"/>
    </source>
</evidence>
<feature type="transmembrane region" description="Helical" evidence="9">
    <location>
        <begin position="400"/>
        <end position="423"/>
    </location>
</feature>
<organism evidence="11">
    <name type="scientific">Timema bartmani</name>
    <dbReference type="NCBI Taxonomy" id="61472"/>
    <lineage>
        <taxon>Eukaryota</taxon>
        <taxon>Metazoa</taxon>
        <taxon>Ecdysozoa</taxon>
        <taxon>Arthropoda</taxon>
        <taxon>Hexapoda</taxon>
        <taxon>Insecta</taxon>
        <taxon>Pterygota</taxon>
        <taxon>Neoptera</taxon>
        <taxon>Polyneoptera</taxon>
        <taxon>Phasmatodea</taxon>
        <taxon>Timematodea</taxon>
        <taxon>Timematoidea</taxon>
        <taxon>Timematidae</taxon>
        <taxon>Timema</taxon>
    </lineage>
</organism>
<keyword evidence="8" id="KW-0325">Glycoprotein</keyword>
<dbReference type="AlphaFoldDB" id="A0A7R9F496"/>
<dbReference type="SUPFAM" id="SSF53850">
    <property type="entry name" value="Periplasmic binding protein-like II"/>
    <property type="match status" value="1"/>
</dbReference>
<evidence type="ECO:0000256" key="1">
    <source>
        <dbReference type="ARBA" id="ARBA00004651"/>
    </source>
</evidence>
<feature type="transmembrane region" description="Helical" evidence="9">
    <location>
        <begin position="150"/>
        <end position="171"/>
    </location>
</feature>
<dbReference type="InterPro" id="IPR001320">
    <property type="entry name" value="Iontro_rcpt_C"/>
</dbReference>
<proteinExistence type="inferred from homology"/>
<protein>
    <recommendedName>
        <fullName evidence="10">Ionotropic glutamate receptor C-terminal domain-containing protein</fullName>
    </recommendedName>
</protein>
<evidence type="ECO:0000256" key="3">
    <source>
        <dbReference type="ARBA" id="ARBA00022475"/>
    </source>
</evidence>
<dbReference type="PANTHER" id="PTHR42643">
    <property type="entry name" value="IONOTROPIC RECEPTOR 20A-RELATED"/>
    <property type="match status" value="1"/>
</dbReference>
<dbReference type="EMBL" id="OD568270">
    <property type="protein sequence ID" value="CAD7446747.1"/>
    <property type="molecule type" value="Genomic_DNA"/>
</dbReference>
<keyword evidence="7" id="KW-0675">Receptor</keyword>
<evidence type="ECO:0000256" key="2">
    <source>
        <dbReference type="ARBA" id="ARBA00008685"/>
    </source>
</evidence>
<dbReference type="Pfam" id="PF00060">
    <property type="entry name" value="Lig_chan"/>
    <property type="match status" value="1"/>
</dbReference>
<keyword evidence="6 9" id="KW-0472">Membrane</keyword>
<sequence>MGMWGPKWIKLVVVIEGECTHCPTRLTEWYRTTTNSLLLSNDIGTWSATTRHLVLDYKNVWLRRADLNGLNLKVAVQQVEFRGSEPIFAWRESGKPFRKNHPSFHPTEIQTSSSPTSAAQHETSVFANYSTEADLDNHWQSFVKPFSMHLWLAIVTTLVLMPVVLALSYIAGRRTDFELTEGPHLFNFREAYIVTYGAFLQQSSENIPKSPSTRLVFWLAFILGVILYTAYSAALISKLTVQKIDYPFLTTEEMLRSGYKLNVVRGHYTLAVLQNMAAGPLAQVYRKHLHGNPRALVDDIESGLMRVSRDSKIAFLDILELTEAVLGKRRCSLLTIPTDFIRTHATLVVRKRMPYKKAFDYYLRKMWESGQLERLRIKWWATVKTNCPEKYLTSMDMEQVSAVFMCLLIGILVSLILFILEAIHHKLRGYNLS</sequence>
<dbReference type="GO" id="GO:0015276">
    <property type="term" value="F:ligand-gated monoatomic ion channel activity"/>
    <property type="evidence" value="ECO:0007669"/>
    <property type="project" value="InterPro"/>
</dbReference>
<evidence type="ECO:0000313" key="11">
    <source>
        <dbReference type="EMBL" id="CAD7446747.1"/>
    </source>
</evidence>
<accession>A0A7R9F496</accession>
<reference evidence="11" key="1">
    <citation type="submission" date="2020-11" db="EMBL/GenBank/DDBJ databases">
        <authorList>
            <person name="Tran Van P."/>
        </authorList>
    </citation>
    <scope>NUCLEOTIDE SEQUENCE</scope>
</reference>
<evidence type="ECO:0000256" key="8">
    <source>
        <dbReference type="ARBA" id="ARBA00023180"/>
    </source>
</evidence>
<evidence type="ECO:0000256" key="5">
    <source>
        <dbReference type="ARBA" id="ARBA00022989"/>
    </source>
</evidence>
<dbReference type="GO" id="GO:0005886">
    <property type="term" value="C:plasma membrane"/>
    <property type="evidence" value="ECO:0007669"/>
    <property type="project" value="UniProtKB-SubCell"/>
</dbReference>
<evidence type="ECO:0000256" key="7">
    <source>
        <dbReference type="ARBA" id="ARBA00023170"/>
    </source>
</evidence>
<keyword evidence="4 9" id="KW-0812">Transmembrane</keyword>
<gene>
    <name evidence="11" type="ORF">TBIB3V08_LOCUS9071</name>
</gene>
<evidence type="ECO:0000256" key="4">
    <source>
        <dbReference type="ARBA" id="ARBA00022692"/>
    </source>
</evidence>
<evidence type="ECO:0000259" key="10">
    <source>
        <dbReference type="Pfam" id="PF00060"/>
    </source>
</evidence>